<organism evidence="2 3">
    <name type="scientific">Pleurodeles waltl</name>
    <name type="common">Iberian ribbed newt</name>
    <dbReference type="NCBI Taxonomy" id="8319"/>
    <lineage>
        <taxon>Eukaryota</taxon>
        <taxon>Metazoa</taxon>
        <taxon>Chordata</taxon>
        <taxon>Craniata</taxon>
        <taxon>Vertebrata</taxon>
        <taxon>Euteleostomi</taxon>
        <taxon>Amphibia</taxon>
        <taxon>Batrachia</taxon>
        <taxon>Caudata</taxon>
        <taxon>Salamandroidea</taxon>
        <taxon>Salamandridae</taxon>
        <taxon>Pleurodelinae</taxon>
        <taxon>Pleurodeles</taxon>
    </lineage>
</organism>
<dbReference type="Proteomes" id="UP001066276">
    <property type="component" value="Chromosome 4_1"/>
</dbReference>
<comment type="caution">
    <text evidence="2">The sequence shown here is derived from an EMBL/GenBank/DDBJ whole genome shotgun (WGS) entry which is preliminary data.</text>
</comment>
<name>A0AAV7T1Z7_PLEWA</name>
<protein>
    <submittedName>
        <fullName evidence="2">Uncharacterized protein</fullName>
    </submittedName>
</protein>
<evidence type="ECO:0000313" key="3">
    <source>
        <dbReference type="Proteomes" id="UP001066276"/>
    </source>
</evidence>
<keyword evidence="3" id="KW-1185">Reference proteome</keyword>
<dbReference type="AlphaFoldDB" id="A0AAV7T1Z7"/>
<feature type="compositionally biased region" description="Low complexity" evidence="1">
    <location>
        <begin position="236"/>
        <end position="247"/>
    </location>
</feature>
<sequence>MAPIFNLSRHRLPPDEISVLSRTLSFVPTARTNLFEVKLEIQRFLRKIRLNHFFGCDTLQPQIDVTGFRPLSTFTPPSHTMPSEILAFEKMVMKDIDTLSKEKKYIKYNLTCNGSMAIKDLRNNTEVVIKSAHKCSRIVIQVVSDYRQELLQQLSDTMCYKKIKGDPTEGHKIWIAKITKKGLEWEFISKKEHLFLNKEHPRLPVLYTLPKHSASASRAGAEQQAEREAVCSTQHPSRSSPPGRGSSLKAERSNPRPNPRRGAVESLQQ</sequence>
<evidence type="ECO:0000313" key="2">
    <source>
        <dbReference type="EMBL" id="KAJ1170542.1"/>
    </source>
</evidence>
<dbReference type="EMBL" id="JANPWB010000007">
    <property type="protein sequence ID" value="KAJ1170542.1"/>
    <property type="molecule type" value="Genomic_DNA"/>
</dbReference>
<feature type="region of interest" description="Disordered" evidence="1">
    <location>
        <begin position="216"/>
        <end position="269"/>
    </location>
</feature>
<gene>
    <name evidence="2" type="ORF">NDU88_002417</name>
</gene>
<evidence type="ECO:0000256" key="1">
    <source>
        <dbReference type="SAM" id="MobiDB-lite"/>
    </source>
</evidence>
<reference evidence="2" key="1">
    <citation type="journal article" date="2022" name="bioRxiv">
        <title>Sequencing and chromosome-scale assembly of the giantPleurodeles waltlgenome.</title>
        <authorList>
            <person name="Brown T."/>
            <person name="Elewa A."/>
            <person name="Iarovenko S."/>
            <person name="Subramanian E."/>
            <person name="Araus A.J."/>
            <person name="Petzold A."/>
            <person name="Susuki M."/>
            <person name="Suzuki K.-i.T."/>
            <person name="Hayashi T."/>
            <person name="Toyoda A."/>
            <person name="Oliveira C."/>
            <person name="Osipova E."/>
            <person name="Leigh N.D."/>
            <person name="Simon A."/>
            <person name="Yun M.H."/>
        </authorList>
    </citation>
    <scope>NUCLEOTIDE SEQUENCE</scope>
    <source>
        <strain evidence="2">20211129_DDA</strain>
        <tissue evidence="2">Liver</tissue>
    </source>
</reference>
<proteinExistence type="predicted"/>
<accession>A0AAV7T1Z7</accession>